<keyword evidence="3" id="KW-1185">Reference proteome</keyword>
<dbReference type="GO" id="GO:0005737">
    <property type="term" value="C:cytoplasm"/>
    <property type="evidence" value="ECO:0007669"/>
    <property type="project" value="TreeGrafter"/>
</dbReference>
<dbReference type="GO" id="GO:0048512">
    <property type="term" value="P:circadian behavior"/>
    <property type="evidence" value="ECO:0007669"/>
    <property type="project" value="TreeGrafter"/>
</dbReference>
<reference evidence="3" key="1">
    <citation type="submission" date="2013-03" db="EMBL/GenBank/DDBJ databases">
        <title>The Genome Sequence of Anopheles christyi ACHKN1017.</title>
        <authorList>
            <consortium name="The Broad Institute Genomics Platform"/>
            <person name="Neafsey D.E."/>
            <person name="Besansky N."/>
            <person name="Walker B."/>
            <person name="Young S.K."/>
            <person name="Zeng Q."/>
            <person name="Gargeya S."/>
            <person name="Fitzgerald M."/>
            <person name="Haas B."/>
            <person name="Abouelleil A."/>
            <person name="Allen A.W."/>
            <person name="Alvarado L."/>
            <person name="Arachchi H.M."/>
            <person name="Berlin A.M."/>
            <person name="Chapman S.B."/>
            <person name="Gainer-Dewar J."/>
            <person name="Goldberg J."/>
            <person name="Griggs A."/>
            <person name="Gujja S."/>
            <person name="Hansen M."/>
            <person name="Howarth C."/>
            <person name="Imamovic A."/>
            <person name="Ireland A."/>
            <person name="Larimer J."/>
            <person name="McCowan C."/>
            <person name="Murphy C."/>
            <person name="Pearson M."/>
            <person name="Poon T.W."/>
            <person name="Priest M."/>
            <person name="Roberts A."/>
            <person name="Saif S."/>
            <person name="Shea T."/>
            <person name="Sisk P."/>
            <person name="Sykes S."/>
            <person name="Wortman J."/>
            <person name="Nusbaum C."/>
            <person name="Birren B."/>
        </authorList>
    </citation>
    <scope>NUCLEOTIDE SEQUENCE [LARGE SCALE GENOMIC DNA]</scope>
    <source>
        <strain evidence="3">ACHKN1017</strain>
    </source>
</reference>
<dbReference type="STRING" id="43041.A0A182K3X7"/>
<dbReference type="PANTHER" id="PTHR46306">
    <property type="entry name" value="BTB/POZ DOMAIN-CONTAINING PROTEIN 9"/>
    <property type="match status" value="1"/>
</dbReference>
<dbReference type="VEuPathDB" id="VectorBase:ACHR005462"/>
<dbReference type="Proteomes" id="UP000075881">
    <property type="component" value="Unassembled WGS sequence"/>
</dbReference>
<feature type="domain" description="BTB" evidence="1">
    <location>
        <begin position="9"/>
        <end position="83"/>
    </location>
</feature>
<dbReference type="InterPro" id="IPR052407">
    <property type="entry name" value="BTB_POZ_domain_cont_9"/>
</dbReference>
<dbReference type="InterPro" id="IPR011333">
    <property type="entry name" value="SKP1/BTB/POZ_sf"/>
</dbReference>
<organism evidence="2 3">
    <name type="scientific">Anopheles christyi</name>
    <dbReference type="NCBI Taxonomy" id="43041"/>
    <lineage>
        <taxon>Eukaryota</taxon>
        <taxon>Metazoa</taxon>
        <taxon>Ecdysozoa</taxon>
        <taxon>Arthropoda</taxon>
        <taxon>Hexapoda</taxon>
        <taxon>Insecta</taxon>
        <taxon>Pterygota</taxon>
        <taxon>Neoptera</taxon>
        <taxon>Endopterygota</taxon>
        <taxon>Diptera</taxon>
        <taxon>Nematocera</taxon>
        <taxon>Culicoidea</taxon>
        <taxon>Culicidae</taxon>
        <taxon>Anophelinae</taxon>
        <taxon>Anopheles</taxon>
    </lineage>
</organism>
<proteinExistence type="predicted"/>
<dbReference type="SMART" id="SM00225">
    <property type="entry name" value="BTB"/>
    <property type="match status" value="1"/>
</dbReference>
<evidence type="ECO:0000313" key="3">
    <source>
        <dbReference type="Proteomes" id="UP000075881"/>
    </source>
</evidence>
<accession>A0A182K3X7</accession>
<sequence>MKNSTIDRTDTVLVNLGEFIPMVQNERIPVHRLILASRNEYSRALLYGGLQESKLNEITLNVALIAFKHLLRYIYTSALELKDMEVDDVLDLLGLVDQYGMTDTEMDISDYLCKVLNIENVCKIFEETLLFNLKQSTPVCYKFLDVNASCIMKHDSLCKLFFDTLNRVLDRTCSQNVFIEQIEIVLAIQTWCKNKSYIEDKKEKLLGK</sequence>
<reference evidence="2" key="2">
    <citation type="submission" date="2020-05" db="UniProtKB">
        <authorList>
            <consortium name="EnsemblMetazoa"/>
        </authorList>
    </citation>
    <scope>IDENTIFICATION</scope>
    <source>
        <strain evidence="2">ACHKN1017</strain>
    </source>
</reference>
<evidence type="ECO:0000313" key="2">
    <source>
        <dbReference type="EnsemblMetazoa" id="ACHR005462-PA"/>
    </source>
</evidence>
<name>A0A182K3X7_9DIPT</name>
<dbReference type="PROSITE" id="PS50097">
    <property type="entry name" value="BTB"/>
    <property type="match status" value="1"/>
</dbReference>
<dbReference type="EnsemblMetazoa" id="ACHR005462-RA">
    <property type="protein sequence ID" value="ACHR005462-PA"/>
    <property type="gene ID" value="ACHR005462"/>
</dbReference>
<evidence type="ECO:0000259" key="1">
    <source>
        <dbReference type="PROSITE" id="PS50097"/>
    </source>
</evidence>
<protein>
    <submittedName>
        <fullName evidence="2">BTB domain-containing protein</fullName>
    </submittedName>
</protein>
<dbReference type="GO" id="GO:0008344">
    <property type="term" value="P:adult locomotory behavior"/>
    <property type="evidence" value="ECO:0007669"/>
    <property type="project" value="TreeGrafter"/>
</dbReference>
<dbReference type="Pfam" id="PF00651">
    <property type="entry name" value="BTB"/>
    <property type="match status" value="1"/>
</dbReference>
<dbReference type="AlphaFoldDB" id="A0A182K3X7"/>
<dbReference type="PANTHER" id="PTHR46306:SF1">
    <property type="entry name" value="BTB_POZ DOMAIN-CONTAINING PROTEIN 9"/>
    <property type="match status" value="1"/>
</dbReference>
<dbReference type="InterPro" id="IPR000210">
    <property type="entry name" value="BTB/POZ_dom"/>
</dbReference>
<dbReference type="Gene3D" id="3.30.710.10">
    <property type="entry name" value="Potassium Channel Kv1.1, Chain A"/>
    <property type="match status" value="1"/>
</dbReference>
<dbReference type="GO" id="GO:0050804">
    <property type="term" value="P:modulation of chemical synaptic transmission"/>
    <property type="evidence" value="ECO:0007669"/>
    <property type="project" value="TreeGrafter"/>
</dbReference>
<dbReference type="SUPFAM" id="SSF54695">
    <property type="entry name" value="POZ domain"/>
    <property type="match status" value="1"/>
</dbReference>